<dbReference type="EMBL" id="JBAWSV010000012">
    <property type="protein sequence ID" value="MEI4832241.1"/>
    <property type="molecule type" value="Genomic_DNA"/>
</dbReference>
<dbReference type="Proteomes" id="UP001367922">
    <property type="component" value="Unassembled WGS sequence"/>
</dbReference>
<evidence type="ECO:0000313" key="2">
    <source>
        <dbReference type="EMBL" id="MEI4832241.1"/>
    </source>
</evidence>
<sequence>MNSWVITAFVFFGVIYISDHINQMNKRVKRTENQLEQIAKQVGAPEHVSNEEIRQLVKDGEKIRAIKKAQKDLGLSLRESKDYIDFL</sequence>
<evidence type="ECO:0000256" key="1">
    <source>
        <dbReference type="SAM" id="Phobius"/>
    </source>
</evidence>
<keyword evidence="1" id="KW-1133">Transmembrane helix</keyword>
<feature type="transmembrane region" description="Helical" evidence="1">
    <location>
        <begin position="6"/>
        <end position="22"/>
    </location>
</feature>
<evidence type="ECO:0008006" key="4">
    <source>
        <dbReference type="Google" id="ProtNLM"/>
    </source>
</evidence>
<name>A0ABU8G2H2_9BACI</name>
<gene>
    <name evidence="2" type="ORF">WAX78_22915</name>
</gene>
<accession>A0ABU8G2H2</accession>
<protein>
    <recommendedName>
        <fullName evidence="4">Ribosomal protein L7/L12 C-terminal domain-containing protein</fullName>
    </recommendedName>
</protein>
<evidence type="ECO:0000313" key="3">
    <source>
        <dbReference type="Proteomes" id="UP001367922"/>
    </source>
</evidence>
<dbReference type="RefSeq" id="WP_336484380.1">
    <property type="nucleotide sequence ID" value="NZ_JBAWSV010000012.1"/>
</dbReference>
<keyword evidence="1" id="KW-0472">Membrane</keyword>
<organism evidence="2 3">
    <name type="scientific">Bacillus yunxiaonensis</name>
    <dbReference type="NCBI Taxonomy" id="3127665"/>
    <lineage>
        <taxon>Bacteria</taxon>
        <taxon>Bacillati</taxon>
        <taxon>Bacillota</taxon>
        <taxon>Bacilli</taxon>
        <taxon>Bacillales</taxon>
        <taxon>Bacillaceae</taxon>
        <taxon>Bacillus</taxon>
    </lineage>
</organism>
<keyword evidence="1" id="KW-0812">Transmembrane</keyword>
<proteinExistence type="predicted"/>
<keyword evidence="3" id="KW-1185">Reference proteome</keyword>
<comment type="caution">
    <text evidence="2">The sequence shown here is derived from an EMBL/GenBank/DDBJ whole genome shotgun (WGS) entry which is preliminary data.</text>
</comment>
<reference evidence="2 3" key="1">
    <citation type="submission" date="2024-01" db="EMBL/GenBank/DDBJ databases">
        <title>Seven novel Bacillus-like species.</title>
        <authorList>
            <person name="Liu G."/>
        </authorList>
    </citation>
    <scope>NUCLEOTIDE SEQUENCE [LARGE SCALE GENOMIC DNA]</scope>
    <source>
        <strain evidence="2 3">FJAT-53711</strain>
    </source>
</reference>